<dbReference type="Gene3D" id="1.10.3720.10">
    <property type="entry name" value="MetI-like"/>
    <property type="match status" value="1"/>
</dbReference>
<evidence type="ECO:0000256" key="6">
    <source>
        <dbReference type="ARBA" id="ARBA00023136"/>
    </source>
</evidence>
<evidence type="ECO:0000256" key="7">
    <source>
        <dbReference type="RuleBase" id="RU363032"/>
    </source>
</evidence>
<evidence type="ECO:0000256" key="3">
    <source>
        <dbReference type="ARBA" id="ARBA00022475"/>
    </source>
</evidence>
<evidence type="ECO:0000256" key="2">
    <source>
        <dbReference type="ARBA" id="ARBA00022448"/>
    </source>
</evidence>
<feature type="transmembrane region" description="Helical" evidence="7">
    <location>
        <begin position="102"/>
        <end position="126"/>
    </location>
</feature>
<keyword evidence="4 7" id="KW-0812">Transmembrane</keyword>
<dbReference type="CDD" id="cd06261">
    <property type="entry name" value="TM_PBP2"/>
    <property type="match status" value="1"/>
</dbReference>
<proteinExistence type="inferred from homology"/>
<name>A0ABT2U8E6_9BACL</name>
<feature type="transmembrane region" description="Helical" evidence="7">
    <location>
        <begin position="264"/>
        <end position="290"/>
    </location>
</feature>
<dbReference type="Proteomes" id="UP001652445">
    <property type="component" value="Unassembled WGS sequence"/>
</dbReference>
<keyword evidence="5 7" id="KW-1133">Transmembrane helix</keyword>
<organism evidence="9 10">
    <name type="scientific">Paenibacillus baimaensis</name>
    <dbReference type="NCBI Taxonomy" id="2982185"/>
    <lineage>
        <taxon>Bacteria</taxon>
        <taxon>Bacillati</taxon>
        <taxon>Bacillota</taxon>
        <taxon>Bacilli</taxon>
        <taxon>Bacillales</taxon>
        <taxon>Paenibacillaceae</taxon>
        <taxon>Paenibacillus</taxon>
    </lineage>
</organism>
<keyword evidence="10" id="KW-1185">Reference proteome</keyword>
<dbReference type="PANTHER" id="PTHR43386">
    <property type="entry name" value="OLIGOPEPTIDE TRANSPORT SYSTEM PERMEASE PROTEIN APPC"/>
    <property type="match status" value="1"/>
</dbReference>
<evidence type="ECO:0000313" key="10">
    <source>
        <dbReference type="Proteomes" id="UP001652445"/>
    </source>
</evidence>
<sequence>MSISPTPDQQAPTRSTMERAKAGLRSLGPITIFPFALILLLFVLISIVPGWFAMHDPTLTALSIRLKAPGFIGPDGSSYLLGTDELGRDVFSRLIYGARVSLFVSVTAVFISGIIGGLLGMLAGFYRNWVGAFIMRVADILLSIPFFLLAILTVAVLGPSLLNLIIVLGLARWPRYARVTQSTTLSTVNRDFVKATAALGARPGRLLLKHILPEVIPPLVVVATLEVGLMIIFEASLSFIGLGVQPPNPSWGSMLSVGQQYVSTGWWLATFPGIAIFFIVISINMIGDYVRDWLDPKNKKR</sequence>
<reference evidence="9 10" key="1">
    <citation type="submission" date="2022-09" db="EMBL/GenBank/DDBJ databases">
        <authorList>
            <person name="Han X.L."/>
            <person name="Wang Q."/>
            <person name="Lu T."/>
        </authorList>
    </citation>
    <scope>NUCLEOTIDE SEQUENCE [LARGE SCALE GENOMIC DNA]</scope>
    <source>
        <strain evidence="9 10">WQ 127069</strain>
    </source>
</reference>
<evidence type="ECO:0000313" key="9">
    <source>
        <dbReference type="EMBL" id="MCU6790905.1"/>
    </source>
</evidence>
<dbReference type="PROSITE" id="PS50928">
    <property type="entry name" value="ABC_TM1"/>
    <property type="match status" value="1"/>
</dbReference>
<evidence type="ECO:0000259" key="8">
    <source>
        <dbReference type="PROSITE" id="PS50928"/>
    </source>
</evidence>
<feature type="transmembrane region" description="Helical" evidence="7">
    <location>
        <begin position="32"/>
        <end position="54"/>
    </location>
</feature>
<protein>
    <submittedName>
        <fullName evidence="9">ABC transporter permease</fullName>
    </submittedName>
</protein>
<dbReference type="Pfam" id="PF00528">
    <property type="entry name" value="BPD_transp_1"/>
    <property type="match status" value="1"/>
</dbReference>
<keyword evidence="6 7" id="KW-0472">Membrane</keyword>
<feature type="transmembrane region" description="Helical" evidence="7">
    <location>
        <begin position="146"/>
        <end position="171"/>
    </location>
</feature>
<feature type="domain" description="ABC transmembrane type-1" evidence="8">
    <location>
        <begin position="98"/>
        <end position="287"/>
    </location>
</feature>
<dbReference type="InterPro" id="IPR050366">
    <property type="entry name" value="BP-dependent_transpt_permease"/>
</dbReference>
<feature type="transmembrane region" description="Helical" evidence="7">
    <location>
        <begin position="215"/>
        <end position="244"/>
    </location>
</feature>
<keyword evidence="2 7" id="KW-0813">Transport</keyword>
<dbReference type="PANTHER" id="PTHR43386:SF1">
    <property type="entry name" value="D,D-DIPEPTIDE TRANSPORT SYSTEM PERMEASE PROTEIN DDPC-RELATED"/>
    <property type="match status" value="1"/>
</dbReference>
<comment type="similarity">
    <text evidence="7">Belongs to the binding-protein-dependent transport system permease family.</text>
</comment>
<dbReference type="InterPro" id="IPR000515">
    <property type="entry name" value="MetI-like"/>
</dbReference>
<gene>
    <name evidence="9" type="ORF">OB236_02075</name>
</gene>
<keyword evidence="3" id="KW-1003">Cell membrane</keyword>
<comment type="caution">
    <text evidence="9">The sequence shown here is derived from an EMBL/GenBank/DDBJ whole genome shotgun (WGS) entry which is preliminary data.</text>
</comment>
<accession>A0ABT2U8E6</accession>
<evidence type="ECO:0000256" key="1">
    <source>
        <dbReference type="ARBA" id="ARBA00004651"/>
    </source>
</evidence>
<comment type="subcellular location">
    <subcellularLocation>
        <location evidence="1 7">Cell membrane</location>
        <topology evidence="1 7">Multi-pass membrane protein</topology>
    </subcellularLocation>
</comment>
<dbReference type="RefSeq" id="WP_262682451.1">
    <property type="nucleotide sequence ID" value="NZ_JAOQIO010000007.1"/>
</dbReference>
<dbReference type="EMBL" id="JAOQIO010000007">
    <property type="protein sequence ID" value="MCU6790905.1"/>
    <property type="molecule type" value="Genomic_DNA"/>
</dbReference>
<evidence type="ECO:0000256" key="4">
    <source>
        <dbReference type="ARBA" id="ARBA00022692"/>
    </source>
</evidence>
<dbReference type="InterPro" id="IPR035906">
    <property type="entry name" value="MetI-like_sf"/>
</dbReference>
<evidence type="ECO:0000256" key="5">
    <source>
        <dbReference type="ARBA" id="ARBA00022989"/>
    </source>
</evidence>
<dbReference type="SUPFAM" id="SSF161098">
    <property type="entry name" value="MetI-like"/>
    <property type="match status" value="1"/>
</dbReference>